<dbReference type="Gene3D" id="3.30.540.10">
    <property type="entry name" value="Fructose-1,6-Bisphosphatase, subunit A, domain 1"/>
    <property type="match status" value="1"/>
</dbReference>
<dbReference type="EMBL" id="BAAAVT010000006">
    <property type="protein sequence ID" value="GAA3059612.1"/>
    <property type="molecule type" value="Genomic_DNA"/>
</dbReference>
<keyword evidence="1" id="KW-0479">Metal-binding</keyword>
<evidence type="ECO:0000256" key="1">
    <source>
        <dbReference type="ARBA" id="ARBA00022723"/>
    </source>
</evidence>
<dbReference type="Proteomes" id="UP001500236">
    <property type="component" value="Unassembled WGS sequence"/>
</dbReference>
<organism evidence="4 5">
    <name type="scientific">Nesterenkonia aethiopica</name>
    <dbReference type="NCBI Taxonomy" id="269144"/>
    <lineage>
        <taxon>Bacteria</taxon>
        <taxon>Bacillati</taxon>
        <taxon>Actinomycetota</taxon>
        <taxon>Actinomycetes</taxon>
        <taxon>Micrococcales</taxon>
        <taxon>Micrococcaceae</taxon>
        <taxon>Nesterenkonia</taxon>
    </lineage>
</organism>
<dbReference type="PRINTS" id="PR00377">
    <property type="entry name" value="IMPHPHTASES"/>
</dbReference>
<protein>
    <submittedName>
        <fullName evidence="4">Inositol monophosphatase family protein</fullName>
    </submittedName>
</protein>
<accession>A0ABP6LTI4</accession>
<sequence>MTDTRAPQAPSTEPPSPALLRHAAMRAADDVGPALAAAFRTAVETQEKTSAHDLVTHYDSATEVRLVELLTAAVPDSRITGEEGGSQGSGAVEWIVDPIDGTSNFAHGFAMFSVSIAAAVDGVVVAGVVHDPVNQLTFSADDDSTWLREGGPAGVERALTGRQSTQGALGPDDRRLNLVTSYPSAEALQRDGQAALVTFAEAVTTFATVRRLVSGALELCHAAAGWADVVLGVDTCPWDVAAGMHILRRAGGTYVGLPDGADDASGDGGTSDHLAPHYLGLAPGVDSPTARRLLAGVAARRGD</sequence>
<keyword evidence="5" id="KW-1185">Reference proteome</keyword>
<dbReference type="SUPFAM" id="SSF56655">
    <property type="entry name" value="Carbohydrate phosphatase"/>
    <property type="match status" value="1"/>
</dbReference>
<name>A0ABP6LTI4_9MICC</name>
<dbReference type="PANTHER" id="PTHR20854:SF4">
    <property type="entry name" value="INOSITOL-1-MONOPHOSPHATASE-RELATED"/>
    <property type="match status" value="1"/>
</dbReference>
<reference evidence="5" key="1">
    <citation type="journal article" date="2019" name="Int. J. Syst. Evol. Microbiol.">
        <title>The Global Catalogue of Microorganisms (GCM) 10K type strain sequencing project: providing services to taxonomists for standard genome sequencing and annotation.</title>
        <authorList>
            <consortium name="The Broad Institute Genomics Platform"/>
            <consortium name="The Broad Institute Genome Sequencing Center for Infectious Disease"/>
            <person name="Wu L."/>
            <person name="Ma J."/>
        </authorList>
    </citation>
    <scope>NUCLEOTIDE SEQUENCE [LARGE SCALE GENOMIC DNA]</scope>
    <source>
        <strain evidence="5">JCM 14309</strain>
    </source>
</reference>
<dbReference type="PROSITE" id="PS00629">
    <property type="entry name" value="IMP_1"/>
    <property type="match status" value="1"/>
</dbReference>
<evidence type="ECO:0000256" key="2">
    <source>
        <dbReference type="ARBA" id="ARBA00022801"/>
    </source>
</evidence>
<dbReference type="InterPro" id="IPR000760">
    <property type="entry name" value="Inositol_monophosphatase-like"/>
</dbReference>
<evidence type="ECO:0000313" key="4">
    <source>
        <dbReference type="EMBL" id="GAA3059612.1"/>
    </source>
</evidence>
<proteinExistence type="predicted"/>
<dbReference type="InterPro" id="IPR020583">
    <property type="entry name" value="Inositol_monoP_metal-BS"/>
</dbReference>
<dbReference type="PANTHER" id="PTHR20854">
    <property type="entry name" value="INOSITOL MONOPHOSPHATASE"/>
    <property type="match status" value="1"/>
</dbReference>
<keyword evidence="2" id="KW-0378">Hydrolase</keyword>
<keyword evidence="3" id="KW-0460">Magnesium</keyword>
<dbReference type="Gene3D" id="3.40.190.80">
    <property type="match status" value="1"/>
</dbReference>
<evidence type="ECO:0000313" key="5">
    <source>
        <dbReference type="Proteomes" id="UP001500236"/>
    </source>
</evidence>
<comment type="caution">
    <text evidence="4">The sequence shown here is derived from an EMBL/GenBank/DDBJ whole genome shotgun (WGS) entry which is preliminary data.</text>
</comment>
<dbReference type="RefSeq" id="WP_344682068.1">
    <property type="nucleotide sequence ID" value="NZ_BAAAVT010000006.1"/>
</dbReference>
<gene>
    <name evidence="4" type="ORF">GCM10010529_11600</name>
</gene>
<evidence type="ECO:0000256" key="3">
    <source>
        <dbReference type="ARBA" id="ARBA00022842"/>
    </source>
</evidence>
<dbReference type="Pfam" id="PF00459">
    <property type="entry name" value="Inositol_P"/>
    <property type="match status" value="1"/>
</dbReference>